<reference evidence="2 3" key="1">
    <citation type="submission" date="2019-04" db="EMBL/GenBank/DDBJ databases">
        <authorList>
            <consortium name="DOE Joint Genome Institute"/>
            <person name="Mondo S."/>
            <person name="Kjaerbolling I."/>
            <person name="Vesth T."/>
            <person name="Frisvad J.C."/>
            <person name="Nybo J.L."/>
            <person name="Theobald S."/>
            <person name="Kildgaard S."/>
            <person name="Isbrandt T."/>
            <person name="Kuo A."/>
            <person name="Sato A."/>
            <person name="Lyhne E.K."/>
            <person name="Kogle M.E."/>
            <person name="Wiebenga A."/>
            <person name="Kun R.S."/>
            <person name="Lubbers R.J."/>
            <person name="Makela M.R."/>
            <person name="Barry K."/>
            <person name="Chovatia M."/>
            <person name="Clum A."/>
            <person name="Daum C."/>
            <person name="Haridas S."/>
            <person name="He G."/>
            <person name="LaButti K."/>
            <person name="Lipzen A."/>
            <person name="Riley R."/>
            <person name="Salamov A."/>
            <person name="Simmons B.A."/>
            <person name="Magnuson J.K."/>
            <person name="Henrissat B."/>
            <person name="Mortensen U.H."/>
            <person name="Larsen T.O."/>
            <person name="Devries R.P."/>
            <person name="Grigoriev I.V."/>
            <person name="Machida M."/>
            <person name="Baker S.E."/>
            <person name="Andersen M.R."/>
            <person name="Cantor M.N."/>
            <person name="Hua S.X."/>
        </authorList>
    </citation>
    <scope>NUCLEOTIDE SEQUENCE [LARGE SCALE GENOMIC DNA]</scope>
    <source>
        <strain evidence="2 3">CBS 117616</strain>
    </source>
</reference>
<organism evidence="2 3">
    <name type="scientific">Aspergillus pseudocaelatus</name>
    <dbReference type="NCBI Taxonomy" id="1825620"/>
    <lineage>
        <taxon>Eukaryota</taxon>
        <taxon>Fungi</taxon>
        <taxon>Dikarya</taxon>
        <taxon>Ascomycota</taxon>
        <taxon>Pezizomycotina</taxon>
        <taxon>Eurotiomycetes</taxon>
        <taxon>Eurotiomycetidae</taxon>
        <taxon>Eurotiales</taxon>
        <taxon>Aspergillaceae</taxon>
        <taxon>Aspergillus</taxon>
        <taxon>Aspergillus subgen. Circumdati</taxon>
    </lineage>
</organism>
<dbReference type="EMBL" id="ML735738">
    <property type="protein sequence ID" value="KAE8417413.1"/>
    <property type="molecule type" value="Genomic_DNA"/>
</dbReference>
<evidence type="ECO:0000313" key="3">
    <source>
        <dbReference type="Proteomes" id="UP000325395"/>
    </source>
</evidence>
<sequence>MAIAKPYYAPDSGGLQRRTRADVIEQLHTRDIETISRQRVKILELEDLVQKQKTTISNQSKAIADPKRIRTWQSTIPMPIFPLTYTQQRPSVRSPRSSTPLPASPYSSSVLTLPPPTFDLSASTPQGKLLSLEENSKTSLSRKRSGFPMRVCSLGPSFDTETVFRVISTRLQSLFSRTQTFGHMYTNFPSIQFDSQLNPRVKEYVMNISDKIHASTLLGNPCTRLCVVAKAINFYLVQHILQPIVVRGFDAQMEMEIKQIQKHLTIDTPVVVRHSLLIAMAHHIQAVVNKPKFSEFNRNNTHSYMEKLWMLICPLTHDPLNQYQMVWVDLHGILTDAQALAIDLYSLPFEYSFKFPAVNDIFEPGSMVN</sequence>
<evidence type="ECO:0008006" key="4">
    <source>
        <dbReference type="Google" id="ProtNLM"/>
    </source>
</evidence>
<dbReference type="Proteomes" id="UP000325395">
    <property type="component" value="Unassembled WGS sequence"/>
</dbReference>
<accession>A0ABQ6WK31</accession>
<keyword evidence="3" id="KW-1185">Reference proteome</keyword>
<proteinExistence type="predicted"/>
<evidence type="ECO:0000256" key="1">
    <source>
        <dbReference type="SAM" id="MobiDB-lite"/>
    </source>
</evidence>
<protein>
    <recommendedName>
        <fullName evidence="4">Rho-GAP domain-containing protein</fullName>
    </recommendedName>
</protein>
<gene>
    <name evidence="2" type="ORF">BDV36DRAFT_296150</name>
</gene>
<feature type="region of interest" description="Disordered" evidence="1">
    <location>
        <begin position="85"/>
        <end position="108"/>
    </location>
</feature>
<feature type="compositionally biased region" description="Low complexity" evidence="1">
    <location>
        <begin position="89"/>
        <end position="101"/>
    </location>
</feature>
<evidence type="ECO:0000313" key="2">
    <source>
        <dbReference type="EMBL" id="KAE8417413.1"/>
    </source>
</evidence>
<name>A0ABQ6WK31_9EURO</name>